<evidence type="ECO:0000256" key="4">
    <source>
        <dbReference type="ARBA" id="ARBA00022840"/>
    </source>
</evidence>
<dbReference type="Pfam" id="PF00271">
    <property type="entry name" value="Helicase_C"/>
    <property type="match status" value="1"/>
</dbReference>
<gene>
    <name evidence="11" type="ORF">ACFQS8_07650</name>
</gene>
<evidence type="ECO:0000256" key="1">
    <source>
        <dbReference type="ARBA" id="ARBA00022741"/>
    </source>
</evidence>
<evidence type="ECO:0000256" key="6">
    <source>
        <dbReference type="PROSITE-ProRule" id="PRU00552"/>
    </source>
</evidence>
<keyword evidence="3 11" id="KW-0347">Helicase</keyword>
<dbReference type="Proteomes" id="UP001596492">
    <property type="component" value="Unassembled WGS sequence"/>
</dbReference>
<protein>
    <submittedName>
        <fullName evidence="11">DEAD/DEAH box helicase</fullName>
    </submittedName>
</protein>
<dbReference type="InterPro" id="IPR050079">
    <property type="entry name" value="DEAD_box_RNA_helicase"/>
</dbReference>
<dbReference type="InterPro" id="IPR014001">
    <property type="entry name" value="Helicase_ATP-bd"/>
</dbReference>
<name>A0ABW2IKL1_9PROT</name>
<dbReference type="GO" id="GO:0004386">
    <property type="term" value="F:helicase activity"/>
    <property type="evidence" value="ECO:0007669"/>
    <property type="project" value="UniProtKB-KW"/>
</dbReference>
<dbReference type="InterPro" id="IPR027417">
    <property type="entry name" value="P-loop_NTPase"/>
</dbReference>
<comment type="similarity">
    <text evidence="5">Belongs to the DEAD box helicase family.</text>
</comment>
<organism evidence="11 12">
    <name type="scientific">Hirschia litorea</name>
    <dbReference type="NCBI Taxonomy" id="1199156"/>
    <lineage>
        <taxon>Bacteria</taxon>
        <taxon>Pseudomonadati</taxon>
        <taxon>Pseudomonadota</taxon>
        <taxon>Alphaproteobacteria</taxon>
        <taxon>Hyphomonadales</taxon>
        <taxon>Hyphomonadaceae</taxon>
        <taxon>Hirschia</taxon>
    </lineage>
</organism>
<dbReference type="InterPro" id="IPR001650">
    <property type="entry name" value="Helicase_C-like"/>
</dbReference>
<feature type="compositionally biased region" description="Basic and acidic residues" evidence="7">
    <location>
        <begin position="606"/>
        <end position="625"/>
    </location>
</feature>
<reference evidence="12" key="1">
    <citation type="journal article" date="2019" name="Int. J. Syst. Evol. Microbiol.">
        <title>The Global Catalogue of Microorganisms (GCM) 10K type strain sequencing project: providing services to taxonomists for standard genome sequencing and annotation.</title>
        <authorList>
            <consortium name="The Broad Institute Genomics Platform"/>
            <consortium name="The Broad Institute Genome Sequencing Center for Infectious Disease"/>
            <person name="Wu L."/>
            <person name="Ma J."/>
        </authorList>
    </citation>
    <scope>NUCLEOTIDE SEQUENCE [LARGE SCALE GENOMIC DNA]</scope>
    <source>
        <strain evidence="12">CCUG 51308</strain>
    </source>
</reference>
<dbReference type="Pfam" id="PF00270">
    <property type="entry name" value="DEAD"/>
    <property type="match status" value="1"/>
</dbReference>
<feature type="domain" description="DEAD-box RNA helicase Q" evidence="10">
    <location>
        <begin position="2"/>
        <end position="30"/>
    </location>
</feature>
<keyword evidence="12" id="KW-1185">Reference proteome</keyword>
<dbReference type="CDD" id="cd00268">
    <property type="entry name" value="DEADc"/>
    <property type="match status" value="1"/>
</dbReference>
<sequence>MTTFSDFDLAGPVLKALTKEGYETPTPIQAQAIPLVMEGGDILGIAQTGTGKTAAFALPLLHHLCKYPDMPAPGAVRCLVIAPTRELASQIAEAFSKYGQCLSLRVVKVFGGVPIRKQMRDLHRGADVLVATPGRLIDLMEQNAVDLSYVEKLVLDEADQMLDLGFIHPLRRIAGAVPEDRQTLFFSATMPDNVSGLSKQFLKNPKKVSIAQESTTAERVDQSMTHVNAAQKAPLLLVKLQDESIDRALVFTRTKHGADKVVNRLLAAGIRCSAIHGNKSQGQRERALNAFRNGDTKVLVATDIAARGIDVPGVSHVFNYEIPNVPEQYVHRIGRTARAGREGQAISFVARDEKKYLLDIQRQIRMKIPIVDLPDGFVDLAEEITANATPIEEERPRGRGGRDGGRGGRDGGRGGRDGGRGGRDGGRGGRDGARGSRDGGRGGYKGRDDRGDRGDRPQREDRPFRADARTEPAYEPRAERSERPNRDDRFARRERPEGGRGEGRGYQGNREGGRSEGGRGEGRGYQGNREGGRSEGGRGEGRGYQGNREGGRSEGGRGEGRGYQGRREGGRSEGGRGEGRGYQGRREGGRDGGRDENRGGYQGREGAPRREGPNRAERLAGERPPSRGYEGSNPRPRTEYDKKRAADGRSWGQDRKEGGRPDNKRGGERTWKRPEGGRSDGPRQDGYEEGASRPTRGRSERPTYPGTRGGNSEGRGFEKRGGGDRFEKRGPRGEGKSDARGDKAGFGAPKKPSGGKPRRGPAPGPKSKGPFSGRKPSFAR</sequence>
<evidence type="ECO:0000256" key="3">
    <source>
        <dbReference type="ARBA" id="ARBA00022806"/>
    </source>
</evidence>
<dbReference type="PROSITE" id="PS51192">
    <property type="entry name" value="HELICASE_ATP_BIND_1"/>
    <property type="match status" value="1"/>
</dbReference>
<feature type="domain" description="Helicase C-terminal" evidence="9">
    <location>
        <begin position="232"/>
        <end position="381"/>
    </location>
</feature>
<evidence type="ECO:0000313" key="11">
    <source>
        <dbReference type="EMBL" id="MFC7291484.1"/>
    </source>
</evidence>
<dbReference type="SMART" id="SM00487">
    <property type="entry name" value="DEXDc"/>
    <property type="match status" value="1"/>
</dbReference>
<feature type="compositionally biased region" description="Basic and acidic residues" evidence="7">
    <location>
        <begin position="549"/>
        <end position="598"/>
    </location>
</feature>
<dbReference type="RefSeq" id="WP_382166714.1">
    <property type="nucleotide sequence ID" value="NZ_JBHTBR010000004.1"/>
</dbReference>
<keyword evidence="4" id="KW-0067">ATP-binding</keyword>
<keyword evidence="2" id="KW-0378">Hydrolase</keyword>
<dbReference type="PANTHER" id="PTHR47959">
    <property type="entry name" value="ATP-DEPENDENT RNA HELICASE RHLE-RELATED"/>
    <property type="match status" value="1"/>
</dbReference>
<evidence type="ECO:0000256" key="5">
    <source>
        <dbReference type="ARBA" id="ARBA00038437"/>
    </source>
</evidence>
<dbReference type="CDD" id="cd18787">
    <property type="entry name" value="SF2_C_DEAD"/>
    <property type="match status" value="1"/>
</dbReference>
<accession>A0ABW2IKL1</accession>
<feature type="compositionally biased region" description="Basic and acidic residues" evidence="7">
    <location>
        <begin position="636"/>
        <end position="686"/>
    </location>
</feature>
<feature type="compositionally biased region" description="Low complexity" evidence="7">
    <location>
        <begin position="765"/>
        <end position="780"/>
    </location>
</feature>
<evidence type="ECO:0000256" key="2">
    <source>
        <dbReference type="ARBA" id="ARBA00022801"/>
    </source>
</evidence>
<dbReference type="EMBL" id="JBHTBR010000004">
    <property type="protein sequence ID" value="MFC7291484.1"/>
    <property type="molecule type" value="Genomic_DNA"/>
</dbReference>
<feature type="compositionally biased region" description="Basic and acidic residues" evidence="7">
    <location>
        <begin position="530"/>
        <end position="541"/>
    </location>
</feature>
<dbReference type="InterPro" id="IPR014014">
    <property type="entry name" value="RNA_helicase_DEAD_Q_motif"/>
</dbReference>
<evidence type="ECO:0000256" key="7">
    <source>
        <dbReference type="SAM" id="MobiDB-lite"/>
    </source>
</evidence>
<proteinExistence type="inferred from homology"/>
<evidence type="ECO:0000259" key="8">
    <source>
        <dbReference type="PROSITE" id="PS51192"/>
    </source>
</evidence>
<dbReference type="InterPro" id="IPR044742">
    <property type="entry name" value="DEAD/DEAH_RhlB"/>
</dbReference>
<dbReference type="InterPro" id="IPR011545">
    <property type="entry name" value="DEAD/DEAH_box_helicase_dom"/>
</dbReference>
<dbReference type="PROSITE" id="PS51195">
    <property type="entry name" value="Q_MOTIF"/>
    <property type="match status" value="1"/>
</dbReference>
<dbReference type="Gene3D" id="3.40.50.300">
    <property type="entry name" value="P-loop containing nucleotide triphosphate hydrolases"/>
    <property type="match status" value="2"/>
</dbReference>
<feature type="domain" description="Helicase ATP-binding" evidence="8">
    <location>
        <begin position="33"/>
        <end position="208"/>
    </location>
</feature>
<dbReference type="PANTHER" id="PTHR47959:SF13">
    <property type="entry name" value="ATP-DEPENDENT RNA HELICASE RHLE"/>
    <property type="match status" value="1"/>
</dbReference>
<feature type="compositionally biased region" description="Low complexity" evidence="7">
    <location>
        <begin position="745"/>
        <end position="755"/>
    </location>
</feature>
<dbReference type="SMART" id="SM00490">
    <property type="entry name" value="HELICc"/>
    <property type="match status" value="1"/>
</dbReference>
<dbReference type="PROSITE" id="PS51194">
    <property type="entry name" value="HELICASE_CTER"/>
    <property type="match status" value="1"/>
</dbReference>
<evidence type="ECO:0000313" key="12">
    <source>
        <dbReference type="Proteomes" id="UP001596492"/>
    </source>
</evidence>
<comment type="caution">
    <text evidence="11">The sequence shown here is derived from an EMBL/GenBank/DDBJ whole genome shotgun (WGS) entry which is preliminary data.</text>
</comment>
<feature type="region of interest" description="Disordered" evidence="7">
    <location>
        <begin position="388"/>
        <end position="780"/>
    </location>
</feature>
<evidence type="ECO:0000259" key="10">
    <source>
        <dbReference type="PROSITE" id="PS51195"/>
    </source>
</evidence>
<feature type="compositionally biased region" description="Basic and acidic residues" evidence="7">
    <location>
        <begin position="715"/>
        <end position="743"/>
    </location>
</feature>
<feature type="compositionally biased region" description="Basic and acidic residues" evidence="7">
    <location>
        <begin position="392"/>
        <end position="503"/>
    </location>
</feature>
<feature type="short sequence motif" description="Q motif" evidence="6">
    <location>
        <begin position="2"/>
        <end position="30"/>
    </location>
</feature>
<feature type="compositionally biased region" description="Basic and acidic residues" evidence="7">
    <location>
        <begin position="511"/>
        <end position="522"/>
    </location>
</feature>
<dbReference type="SUPFAM" id="SSF52540">
    <property type="entry name" value="P-loop containing nucleoside triphosphate hydrolases"/>
    <property type="match status" value="1"/>
</dbReference>
<keyword evidence="1" id="KW-0547">Nucleotide-binding</keyword>
<evidence type="ECO:0000259" key="9">
    <source>
        <dbReference type="PROSITE" id="PS51194"/>
    </source>
</evidence>